<name>A0A2K9N9V1_9PROT</name>
<dbReference type="Proteomes" id="UP000234752">
    <property type="component" value="Chromosome eg_1"/>
</dbReference>
<organism evidence="1 2">
    <name type="scientific">Niveispirillum cyanobacteriorum</name>
    <dbReference type="NCBI Taxonomy" id="1612173"/>
    <lineage>
        <taxon>Bacteria</taxon>
        <taxon>Pseudomonadati</taxon>
        <taxon>Pseudomonadota</taxon>
        <taxon>Alphaproteobacteria</taxon>
        <taxon>Rhodospirillales</taxon>
        <taxon>Azospirillaceae</taxon>
        <taxon>Niveispirillum</taxon>
    </lineage>
</organism>
<dbReference type="RefSeq" id="WP_102111640.1">
    <property type="nucleotide sequence ID" value="NZ_BMGN01000003.1"/>
</dbReference>
<evidence type="ECO:0000313" key="1">
    <source>
        <dbReference type="EMBL" id="AUN29930.1"/>
    </source>
</evidence>
<dbReference type="OrthoDB" id="5738159at2"/>
<dbReference type="EMBL" id="CP025611">
    <property type="protein sequence ID" value="AUN29930.1"/>
    <property type="molecule type" value="Genomic_DNA"/>
</dbReference>
<dbReference type="AlphaFoldDB" id="A0A2K9N9V1"/>
<accession>A0A2K9N9V1</accession>
<gene>
    <name evidence="1" type="ORF">C0V82_06580</name>
</gene>
<reference evidence="1 2" key="1">
    <citation type="submission" date="2017-12" db="EMBL/GenBank/DDBJ databases">
        <title>Genomes of bacteria within cyanobacterial aggregates.</title>
        <authorList>
            <person name="Cai H."/>
        </authorList>
    </citation>
    <scope>NUCLEOTIDE SEQUENCE [LARGE SCALE GENOMIC DNA]</scope>
    <source>
        <strain evidence="1 2">TH16</strain>
    </source>
</reference>
<proteinExistence type="predicted"/>
<dbReference type="KEGG" id="ncb:C0V82_06580"/>
<sequence length="118" mass="12531">MTITPINVPDLINQIKTQATAILGQNIETAQGFSQEQLAAMAQQAETIAGGIASGEIRPSLQQFFLDQLKQSAQNFVRVLVGLSLVTAEQLWNGVVGTLWGALSGATGLHFTPPAWGQ</sequence>
<protein>
    <submittedName>
        <fullName evidence="1">Uncharacterized protein</fullName>
    </submittedName>
</protein>
<evidence type="ECO:0000313" key="2">
    <source>
        <dbReference type="Proteomes" id="UP000234752"/>
    </source>
</evidence>
<keyword evidence="2" id="KW-1185">Reference proteome</keyword>